<keyword evidence="1" id="KW-0812">Transmembrane</keyword>
<name>A0ABR1QYD2_9PEZI</name>
<dbReference type="EMBL" id="JAQQWE010000001">
    <property type="protein sequence ID" value="KAK7967634.1"/>
    <property type="molecule type" value="Genomic_DNA"/>
</dbReference>
<dbReference type="RefSeq" id="XP_066707026.1">
    <property type="nucleotide sequence ID" value="XM_066838133.1"/>
</dbReference>
<evidence type="ECO:0000313" key="3">
    <source>
        <dbReference type="Proteomes" id="UP001391051"/>
    </source>
</evidence>
<comment type="caution">
    <text evidence="2">The sequence shown here is derived from an EMBL/GenBank/DDBJ whole genome shotgun (WGS) entry which is preliminary data.</text>
</comment>
<keyword evidence="1" id="KW-1133">Transmembrane helix</keyword>
<keyword evidence="1" id="KW-0472">Membrane</keyword>
<reference evidence="2 3" key="1">
    <citation type="submission" date="2023-01" db="EMBL/GenBank/DDBJ databases">
        <title>Analysis of 21 Apiospora genomes using comparative genomics revels a genus with tremendous synthesis potential of carbohydrate active enzymes and secondary metabolites.</title>
        <authorList>
            <person name="Sorensen T."/>
        </authorList>
    </citation>
    <scope>NUCLEOTIDE SEQUENCE [LARGE SCALE GENOMIC DNA]</scope>
    <source>
        <strain evidence="2 3">CBS 24483</strain>
    </source>
</reference>
<dbReference type="Proteomes" id="UP001391051">
    <property type="component" value="Unassembled WGS sequence"/>
</dbReference>
<dbReference type="GeneID" id="92071195"/>
<organism evidence="2 3">
    <name type="scientific">Apiospora aurea</name>
    <dbReference type="NCBI Taxonomy" id="335848"/>
    <lineage>
        <taxon>Eukaryota</taxon>
        <taxon>Fungi</taxon>
        <taxon>Dikarya</taxon>
        <taxon>Ascomycota</taxon>
        <taxon>Pezizomycotina</taxon>
        <taxon>Sordariomycetes</taxon>
        <taxon>Xylariomycetidae</taxon>
        <taxon>Amphisphaeriales</taxon>
        <taxon>Apiosporaceae</taxon>
        <taxon>Apiospora</taxon>
    </lineage>
</organism>
<feature type="transmembrane region" description="Helical" evidence="1">
    <location>
        <begin position="63"/>
        <end position="89"/>
    </location>
</feature>
<gene>
    <name evidence="2" type="ORF">PG986_001911</name>
</gene>
<accession>A0ABR1QYD2</accession>
<evidence type="ECO:0000256" key="1">
    <source>
        <dbReference type="SAM" id="Phobius"/>
    </source>
</evidence>
<keyword evidence="3" id="KW-1185">Reference proteome</keyword>
<evidence type="ECO:0000313" key="2">
    <source>
        <dbReference type="EMBL" id="KAK7967634.1"/>
    </source>
</evidence>
<sequence>MTIIMYGFFFVVAILHATFWAIATLSRRDNYWTRHRARATATFLFLFVVFTAAFPLAMVGVVLYIALAIFLKLMVVLLHLPAAVLAGFATRDWTRFRRMEEVLQLPLLEFDWAPYDAEDMDAFLGRQRELEIVRTLPVYHL</sequence>
<proteinExistence type="predicted"/>
<feature type="transmembrane region" description="Helical" evidence="1">
    <location>
        <begin position="37"/>
        <end position="57"/>
    </location>
</feature>
<protein>
    <submittedName>
        <fullName evidence="2">Uncharacterized protein</fullName>
    </submittedName>
</protein>
<feature type="transmembrane region" description="Helical" evidence="1">
    <location>
        <begin position="6"/>
        <end position="25"/>
    </location>
</feature>